<dbReference type="InterPro" id="IPR005273">
    <property type="entry name" value="Ura-DNA_glyco_family4"/>
</dbReference>
<dbReference type="Pfam" id="PF03167">
    <property type="entry name" value="UDG"/>
    <property type="match status" value="1"/>
</dbReference>
<keyword evidence="6" id="KW-0378">Hydrolase</keyword>
<dbReference type="PANTHER" id="PTHR33693">
    <property type="entry name" value="TYPE-5 URACIL-DNA GLYCOSYLASE"/>
    <property type="match status" value="1"/>
</dbReference>
<dbReference type="InterPro" id="IPR005122">
    <property type="entry name" value="Uracil-DNA_glycosylase-like"/>
</dbReference>
<keyword evidence="12" id="KW-1185">Reference proteome</keyword>
<keyword evidence="9" id="KW-0234">DNA repair</keyword>
<evidence type="ECO:0000256" key="6">
    <source>
        <dbReference type="ARBA" id="ARBA00022801"/>
    </source>
</evidence>
<evidence type="ECO:0000256" key="7">
    <source>
        <dbReference type="ARBA" id="ARBA00023004"/>
    </source>
</evidence>
<evidence type="ECO:0000256" key="4">
    <source>
        <dbReference type="ARBA" id="ARBA00022723"/>
    </source>
</evidence>
<keyword evidence="8" id="KW-0411">Iron-sulfur</keyword>
<name>A0A7W4VT84_9ACTN</name>
<dbReference type="RefSeq" id="WP_183591250.1">
    <property type="nucleotide sequence ID" value="NZ_JACHWR010000001.1"/>
</dbReference>
<evidence type="ECO:0000256" key="1">
    <source>
        <dbReference type="ARBA" id="ARBA00006521"/>
    </source>
</evidence>
<dbReference type="GO" id="GO:0006281">
    <property type="term" value="P:DNA repair"/>
    <property type="evidence" value="ECO:0007669"/>
    <property type="project" value="UniProtKB-KW"/>
</dbReference>
<dbReference type="NCBIfam" id="TIGR03914">
    <property type="entry name" value="UDG_fam_dom"/>
    <property type="match status" value="1"/>
</dbReference>
<dbReference type="PANTHER" id="PTHR33693:SF9">
    <property type="entry name" value="TYPE-4 URACIL-DNA GLYCOSYLASE"/>
    <property type="match status" value="1"/>
</dbReference>
<reference evidence="11 12" key="1">
    <citation type="submission" date="2020-08" db="EMBL/GenBank/DDBJ databases">
        <title>Sequencing the genomes of 1000 actinobacteria strains.</title>
        <authorList>
            <person name="Klenk H.-P."/>
        </authorList>
    </citation>
    <scope>NUCLEOTIDE SEQUENCE [LARGE SCALE GENOMIC DNA]</scope>
    <source>
        <strain evidence="11 12">DSM 105498</strain>
    </source>
</reference>
<evidence type="ECO:0000313" key="12">
    <source>
        <dbReference type="Proteomes" id="UP000589626"/>
    </source>
</evidence>
<evidence type="ECO:0000256" key="9">
    <source>
        <dbReference type="ARBA" id="ARBA00023204"/>
    </source>
</evidence>
<keyword evidence="3" id="KW-0004">4Fe-4S</keyword>
<proteinExistence type="inferred from homology"/>
<dbReference type="SUPFAM" id="SSF52141">
    <property type="entry name" value="Uracil-DNA glycosylase-like"/>
    <property type="match status" value="1"/>
</dbReference>
<dbReference type="SMART" id="SM00986">
    <property type="entry name" value="UDG"/>
    <property type="match status" value="1"/>
</dbReference>
<keyword evidence="11" id="KW-0548">Nucleotidyltransferase</keyword>
<keyword evidence="7" id="KW-0408">Iron</keyword>
<evidence type="ECO:0000256" key="5">
    <source>
        <dbReference type="ARBA" id="ARBA00022763"/>
    </source>
</evidence>
<dbReference type="InterPro" id="IPR036895">
    <property type="entry name" value="Uracil-DNA_glycosylase-like_sf"/>
</dbReference>
<evidence type="ECO:0000313" key="11">
    <source>
        <dbReference type="EMBL" id="MBB3041336.1"/>
    </source>
</evidence>
<evidence type="ECO:0000256" key="8">
    <source>
        <dbReference type="ARBA" id="ARBA00023014"/>
    </source>
</evidence>
<comment type="caution">
    <text evidence="11">The sequence shown here is derived from an EMBL/GenBank/DDBJ whole genome shotgun (WGS) entry which is preliminary data.</text>
</comment>
<dbReference type="Proteomes" id="UP000589626">
    <property type="component" value="Unassembled WGS sequence"/>
</dbReference>
<evidence type="ECO:0000256" key="2">
    <source>
        <dbReference type="ARBA" id="ARBA00019403"/>
    </source>
</evidence>
<evidence type="ECO:0000259" key="10">
    <source>
        <dbReference type="SMART" id="SM00986"/>
    </source>
</evidence>
<protein>
    <recommendedName>
        <fullName evidence="2">Type-4 uracil-DNA glycosylase</fullName>
    </recommendedName>
</protein>
<dbReference type="GO" id="GO:0046872">
    <property type="term" value="F:metal ion binding"/>
    <property type="evidence" value="ECO:0007669"/>
    <property type="project" value="UniProtKB-KW"/>
</dbReference>
<dbReference type="CDD" id="cd10030">
    <property type="entry name" value="UDG-F4_TTUDGA_SPO1dp_like"/>
    <property type="match status" value="1"/>
</dbReference>
<dbReference type="AlphaFoldDB" id="A0A7W4VT84"/>
<dbReference type="InterPro" id="IPR051536">
    <property type="entry name" value="UDG_Type-4/5"/>
</dbReference>
<feature type="domain" description="Uracil-DNA glycosylase-like" evidence="10">
    <location>
        <begin position="42"/>
        <end position="207"/>
    </location>
</feature>
<gene>
    <name evidence="11" type="ORF">FHU40_001137</name>
</gene>
<dbReference type="SMART" id="SM00987">
    <property type="entry name" value="UreE_C"/>
    <property type="match status" value="1"/>
</dbReference>
<keyword evidence="4" id="KW-0479">Metal-binding</keyword>
<keyword evidence="5" id="KW-0227">DNA damage</keyword>
<dbReference type="EMBL" id="JACHWR010000001">
    <property type="protein sequence ID" value="MBB3041336.1"/>
    <property type="molecule type" value="Genomic_DNA"/>
</dbReference>
<accession>A0A7W4VT84</accession>
<dbReference type="GO" id="GO:0097506">
    <property type="term" value="F:deaminated base DNA N-glycosylase activity"/>
    <property type="evidence" value="ECO:0007669"/>
    <property type="project" value="UniProtKB-ARBA"/>
</dbReference>
<dbReference type="GO" id="GO:0016779">
    <property type="term" value="F:nucleotidyltransferase activity"/>
    <property type="evidence" value="ECO:0007669"/>
    <property type="project" value="UniProtKB-KW"/>
</dbReference>
<evidence type="ECO:0000256" key="3">
    <source>
        <dbReference type="ARBA" id="ARBA00022485"/>
    </source>
</evidence>
<dbReference type="GO" id="GO:0051539">
    <property type="term" value="F:4 iron, 4 sulfur cluster binding"/>
    <property type="evidence" value="ECO:0007669"/>
    <property type="project" value="UniProtKB-KW"/>
</dbReference>
<sequence length="215" mass="23399">MTEQRPGAAAWVPDRLSLTSLREAVQECRGCELYRDATQGVMGDGRRDAALLLLGEQPGDREDQQGEPFVGPAGRVLDDALTDVGIDPREVFKTNVVKHFRWSGTRGKQRIHQSPSRAHVVACGPWLDAELRLVRPIGVVILGGTAGKAVYGTSFKVGEARGQLRDWPESFPVARPPEWVLATTHPSAVLRADDRRSAYDALVADLRVAAARAAT</sequence>
<keyword evidence="11" id="KW-0808">Transferase</keyword>
<comment type="similarity">
    <text evidence="1">Belongs to the uracil-DNA glycosylase (UDG) superfamily. Type 4 (UDGa) family.</text>
</comment>
<organism evidence="11 12">
    <name type="scientific">Nocardioides soli</name>
    <dbReference type="NCBI Taxonomy" id="1036020"/>
    <lineage>
        <taxon>Bacteria</taxon>
        <taxon>Bacillati</taxon>
        <taxon>Actinomycetota</taxon>
        <taxon>Actinomycetes</taxon>
        <taxon>Propionibacteriales</taxon>
        <taxon>Nocardioidaceae</taxon>
        <taxon>Nocardioides</taxon>
    </lineage>
</organism>
<dbReference type="Gene3D" id="3.40.470.10">
    <property type="entry name" value="Uracil-DNA glycosylase-like domain"/>
    <property type="match status" value="1"/>
</dbReference>